<evidence type="ECO:0000313" key="4">
    <source>
        <dbReference type="Proteomes" id="UP000234505"/>
    </source>
</evidence>
<dbReference type="EMBL" id="PIDS01000443">
    <property type="protein sequence ID" value="PLL39097.1"/>
    <property type="molecule type" value="Genomic_DNA"/>
</dbReference>
<organism evidence="3 4">
    <name type="scientific">Klebsiella michiganensis</name>
    <dbReference type="NCBI Taxonomy" id="1134687"/>
    <lineage>
        <taxon>Bacteria</taxon>
        <taxon>Pseudomonadati</taxon>
        <taxon>Pseudomonadota</taxon>
        <taxon>Gammaproteobacteria</taxon>
        <taxon>Enterobacterales</taxon>
        <taxon>Enterobacteriaceae</taxon>
        <taxon>Klebsiella/Raoultella group</taxon>
        <taxon>Klebsiella</taxon>
    </lineage>
</organism>
<dbReference type="AlphaFoldDB" id="A0A2J4R720"/>
<dbReference type="RefSeq" id="WP_014386510.1">
    <property type="nucleotide sequence ID" value="NZ_CAKLOQ010000003.1"/>
</dbReference>
<keyword evidence="1" id="KW-0732">Signal</keyword>
<feature type="chain" id="PRO_5041803438" evidence="1">
    <location>
        <begin position="29"/>
        <end position="138"/>
    </location>
</feature>
<protein>
    <submittedName>
        <fullName evidence="3">TrhZ</fullName>
    </submittedName>
</protein>
<dbReference type="Proteomes" id="UP000234505">
    <property type="component" value="Unassembled WGS sequence"/>
</dbReference>
<name>A0A2J4R720_9ENTR</name>
<reference evidence="3 4" key="1">
    <citation type="submission" date="2017-11" db="EMBL/GenBank/DDBJ databases">
        <authorList>
            <person name="Han C.G."/>
        </authorList>
    </citation>
    <scope>NUCLEOTIDE SEQUENCE [LARGE SCALE GENOMIC DNA]</scope>
    <source>
        <strain evidence="3 4">A11</strain>
    </source>
</reference>
<proteinExistence type="predicted"/>
<evidence type="ECO:0000313" key="3">
    <source>
        <dbReference type="EMBL" id="PLL39097.1"/>
    </source>
</evidence>
<dbReference type="Proteomes" id="UP001159937">
    <property type="component" value="Unassembled WGS sequence"/>
</dbReference>
<evidence type="ECO:0000313" key="2">
    <source>
        <dbReference type="EMBL" id="MDH0967037.1"/>
    </source>
</evidence>
<reference evidence="3 4" key="2">
    <citation type="submission" date="2018-01" db="EMBL/GenBank/DDBJ databases">
        <title>Genomic study of Klebsiella pneumoniae.</title>
        <authorList>
            <person name="Yang Y."/>
            <person name="Bicalho R."/>
        </authorList>
    </citation>
    <scope>NUCLEOTIDE SEQUENCE [LARGE SCALE GENOMIC DNA]</scope>
    <source>
        <strain evidence="3 4">A11</strain>
    </source>
</reference>
<comment type="caution">
    <text evidence="3">The sequence shown here is derived from an EMBL/GenBank/DDBJ whole genome shotgun (WGS) entry which is preliminary data.</text>
</comment>
<feature type="signal peptide" evidence="1">
    <location>
        <begin position="1"/>
        <end position="28"/>
    </location>
</feature>
<dbReference type="EMBL" id="JAOCBF010000076">
    <property type="protein sequence ID" value="MDH0967037.1"/>
    <property type="molecule type" value="Genomic_DNA"/>
</dbReference>
<reference evidence="2" key="3">
    <citation type="submission" date="2022-09" db="EMBL/GenBank/DDBJ databases">
        <title>Intensive care unit water sources are persistently colonized with multi-drug resistant bacteria and are the site of extensive horizontal gene transfer of antibiotic resistance genes.</title>
        <authorList>
            <person name="Diorio-Toth L."/>
        </authorList>
    </citation>
    <scope>NUCLEOTIDE SEQUENCE</scope>
    <source>
        <strain evidence="2">GD03918</strain>
    </source>
</reference>
<accession>A0A2J4R720</accession>
<evidence type="ECO:0000256" key="1">
    <source>
        <dbReference type="SAM" id="SignalP"/>
    </source>
</evidence>
<sequence>MMLFIARGIKKVCLAGFAIVLTTSASWAFTYTIDSNPQGAVVINVITKERMGLTPIKVDIPDTQEGKTFGILYKDYRNVALMIYKPAPTAERAFTNSPPVVVTSALPGEYPLSVNIDEVRDKVVVDLRPVMSQPVTLQ</sequence>
<gene>
    <name evidence="3" type="ORF">CWN50_14335</name>
    <name evidence="2" type="ORF">N5C89_29805</name>
</gene>